<accession>A0AAD2D629</accession>
<dbReference type="EMBL" id="CAMPGE010023091">
    <property type="protein sequence ID" value="CAI2381065.1"/>
    <property type="molecule type" value="Genomic_DNA"/>
</dbReference>
<dbReference type="AlphaFoldDB" id="A0AAD2D629"/>
<gene>
    <name evidence="1" type="ORF">ECRASSUSDP1_LOCUS22511</name>
</gene>
<dbReference type="Proteomes" id="UP001295684">
    <property type="component" value="Unassembled WGS sequence"/>
</dbReference>
<protein>
    <submittedName>
        <fullName evidence="1">Uncharacterized protein</fullName>
    </submittedName>
</protein>
<proteinExistence type="predicted"/>
<comment type="caution">
    <text evidence="1">The sequence shown here is derived from an EMBL/GenBank/DDBJ whole genome shotgun (WGS) entry which is preliminary data.</text>
</comment>
<evidence type="ECO:0000313" key="2">
    <source>
        <dbReference type="Proteomes" id="UP001295684"/>
    </source>
</evidence>
<name>A0AAD2D629_EUPCR</name>
<keyword evidence="2" id="KW-1185">Reference proteome</keyword>
<sequence length="56" mass="6859">MKYMHSTRIKFLIKTYCVRGQNLYIFLNFNCPVTRQKFQLMHKFNTKIPHKSSTLY</sequence>
<organism evidence="1 2">
    <name type="scientific">Euplotes crassus</name>
    <dbReference type="NCBI Taxonomy" id="5936"/>
    <lineage>
        <taxon>Eukaryota</taxon>
        <taxon>Sar</taxon>
        <taxon>Alveolata</taxon>
        <taxon>Ciliophora</taxon>
        <taxon>Intramacronucleata</taxon>
        <taxon>Spirotrichea</taxon>
        <taxon>Hypotrichia</taxon>
        <taxon>Euplotida</taxon>
        <taxon>Euplotidae</taxon>
        <taxon>Moneuplotes</taxon>
    </lineage>
</organism>
<reference evidence="1" key="1">
    <citation type="submission" date="2023-07" db="EMBL/GenBank/DDBJ databases">
        <authorList>
            <consortium name="AG Swart"/>
            <person name="Singh M."/>
            <person name="Singh A."/>
            <person name="Seah K."/>
            <person name="Emmerich C."/>
        </authorList>
    </citation>
    <scope>NUCLEOTIDE SEQUENCE</scope>
    <source>
        <strain evidence="1">DP1</strain>
    </source>
</reference>
<evidence type="ECO:0000313" key="1">
    <source>
        <dbReference type="EMBL" id="CAI2381065.1"/>
    </source>
</evidence>